<accession>A0AAD7G9S3</accession>
<feature type="compositionally biased region" description="Polar residues" evidence="1">
    <location>
        <begin position="169"/>
        <end position="186"/>
    </location>
</feature>
<protein>
    <submittedName>
        <fullName evidence="2">Uncharacterized protein</fullName>
    </submittedName>
</protein>
<dbReference type="Proteomes" id="UP001221757">
    <property type="component" value="Unassembled WGS sequence"/>
</dbReference>
<gene>
    <name evidence="2" type="ORF">B0H17DRAFT_946952</name>
</gene>
<feature type="region of interest" description="Disordered" evidence="1">
    <location>
        <begin position="121"/>
        <end position="186"/>
    </location>
</feature>
<evidence type="ECO:0000313" key="3">
    <source>
        <dbReference type="Proteomes" id="UP001221757"/>
    </source>
</evidence>
<feature type="non-terminal residue" evidence="2">
    <location>
        <position position="1"/>
    </location>
</feature>
<feature type="compositionally biased region" description="Basic residues" evidence="1">
    <location>
        <begin position="121"/>
        <end position="130"/>
    </location>
</feature>
<comment type="caution">
    <text evidence="2">The sequence shown here is derived from an EMBL/GenBank/DDBJ whole genome shotgun (WGS) entry which is preliminary data.</text>
</comment>
<evidence type="ECO:0000256" key="1">
    <source>
        <dbReference type="SAM" id="MobiDB-lite"/>
    </source>
</evidence>
<sequence length="186" mass="20461">IIESAHATIVVQNLFVEKQSQALHAKETKKKNKRETLPMDGFGRHLTNPKFIAAKVEAEGLRDAEIADKAKRAEDREVAKATRDDLKQQWEQIKADHATAVELWKEKCEILTADGVLKKNLPKKPVRPLKPKPPAKVTADDGSEGSGSGSDDEYSVCEVAGDKMIANATRGSRTKSVTFGHQKYSA</sequence>
<reference evidence="2" key="1">
    <citation type="submission" date="2023-03" db="EMBL/GenBank/DDBJ databases">
        <title>Massive genome expansion in bonnet fungi (Mycena s.s.) driven by repeated elements and novel gene families across ecological guilds.</title>
        <authorList>
            <consortium name="Lawrence Berkeley National Laboratory"/>
            <person name="Harder C.B."/>
            <person name="Miyauchi S."/>
            <person name="Viragh M."/>
            <person name="Kuo A."/>
            <person name="Thoen E."/>
            <person name="Andreopoulos B."/>
            <person name="Lu D."/>
            <person name="Skrede I."/>
            <person name="Drula E."/>
            <person name="Henrissat B."/>
            <person name="Morin E."/>
            <person name="Kohler A."/>
            <person name="Barry K."/>
            <person name="LaButti K."/>
            <person name="Morin E."/>
            <person name="Salamov A."/>
            <person name="Lipzen A."/>
            <person name="Mereny Z."/>
            <person name="Hegedus B."/>
            <person name="Baldrian P."/>
            <person name="Stursova M."/>
            <person name="Weitz H."/>
            <person name="Taylor A."/>
            <person name="Grigoriev I.V."/>
            <person name="Nagy L.G."/>
            <person name="Martin F."/>
            <person name="Kauserud H."/>
        </authorList>
    </citation>
    <scope>NUCLEOTIDE SEQUENCE</scope>
    <source>
        <strain evidence="2">CBHHK067</strain>
    </source>
</reference>
<feature type="region of interest" description="Disordered" evidence="1">
    <location>
        <begin position="23"/>
        <end position="42"/>
    </location>
</feature>
<evidence type="ECO:0000313" key="2">
    <source>
        <dbReference type="EMBL" id="KAJ7674117.1"/>
    </source>
</evidence>
<organism evidence="2 3">
    <name type="scientific">Mycena rosella</name>
    <name type="common">Pink bonnet</name>
    <name type="synonym">Agaricus rosellus</name>
    <dbReference type="NCBI Taxonomy" id="1033263"/>
    <lineage>
        <taxon>Eukaryota</taxon>
        <taxon>Fungi</taxon>
        <taxon>Dikarya</taxon>
        <taxon>Basidiomycota</taxon>
        <taxon>Agaricomycotina</taxon>
        <taxon>Agaricomycetes</taxon>
        <taxon>Agaricomycetidae</taxon>
        <taxon>Agaricales</taxon>
        <taxon>Marasmiineae</taxon>
        <taxon>Mycenaceae</taxon>
        <taxon>Mycena</taxon>
    </lineage>
</organism>
<dbReference type="EMBL" id="JARKIE010000159">
    <property type="protein sequence ID" value="KAJ7674117.1"/>
    <property type="molecule type" value="Genomic_DNA"/>
</dbReference>
<keyword evidence="3" id="KW-1185">Reference proteome</keyword>
<name>A0AAD7G9S3_MYCRO</name>
<proteinExistence type="predicted"/>
<dbReference type="AlphaFoldDB" id="A0AAD7G9S3"/>